<sequence>MDTFMQLETDYLVVGAGASGMAFVDALIEHSDADVIMVDRRHRPGGHWHDAYPFVRLHQPAACYGVSSTDLGQDRIDERGNNAGMYELSSAPQICSYYAEVMDRVLLPSGRVRFLAMSEYREQGPNDYRVVSLLTGEEMRIRVRRRVVDATYIEPDIPSRRRPEFEIDPGVMVIAPNYLVEIGSAPSGFTVLGAGKTAMDTCTWLLENGVEADSITWVRSRDVWSIDRAWTQPLDLVESRARFNAIWLKAAAEADSGADMALRLEQEGLFVRIDDGVPPTAFRGATISRAEVEGLQAIRNVVRDGRVQRLRTDGMELSGGFHAQPDDQVYVDCTATGLRALTPHPVFEPGRITLQYVTPGYACWSAATLAVVEALCDDDPLKEHLSLPVIYTGNVDDLLSFTDAFLTSAARRSEQADIRAWSGHTRLNPARGLRERASDPQLRQALDEARSWVEPALRNIEKHVGRVESRPWTA</sequence>
<reference evidence="1 2" key="1">
    <citation type="submission" date="2018-11" db="EMBL/GenBank/DDBJ databases">
        <authorList>
            <person name="Li F."/>
        </authorList>
    </citation>
    <scope>NUCLEOTIDE SEQUENCE [LARGE SCALE GENOMIC DNA]</scope>
    <source>
        <strain evidence="1 2">Gsoil 818</strain>
    </source>
</reference>
<dbReference type="AlphaFoldDB" id="A0A3N0GGV7"/>
<proteinExistence type="predicted"/>
<keyword evidence="2" id="KW-1185">Reference proteome</keyword>
<accession>A0A3N0GGV7</accession>
<dbReference type="SUPFAM" id="SSF51905">
    <property type="entry name" value="FAD/NAD(P)-binding domain"/>
    <property type="match status" value="1"/>
</dbReference>
<name>A0A3N0GGV7_9ACTN</name>
<organism evidence="1 2">
    <name type="scientific">Nocardioides pocheonensis</name>
    <dbReference type="NCBI Taxonomy" id="661485"/>
    <lineage>
        <taxon>Bacteria</taxon>
        <taxon>Bacillati</taxon>
        <taxon>Actinomycetota</taxon>
        <taxon>Actinomycetes</taxon>
        <taxon>Propionibacteriales</taxon>
        <taxon>Nocardioidaceae</taxon>
        <taxon>Nocardioides</taxon>
    </lineage>
</organism>
<evidence type="ECO:0000313" key="2">
    <source>
        <dbReference type="Proteomes" id="UP000279994"/>
    </source>
</evidence>
<dbReference type="Proteomes" id="UP000279994">
    <property type="component" value="Unassembled WGS sequence"/>
</dbReference>
<dbReference type="Gene3D" id="3.50.50.60">
    <property type="entry name" value="FAD/NAD(P)-binding domain"/>
    <property type="match status" value="1"/>
</dbReference>
<comment type="caution">
    <text evidence="1">The sequence shown here is derived from an EMBL/GenBank/DDBJ whole genome shotgun (WGS) entry which is preliminary data.</text>
</comment>
<dbReference type="EMBL" id="RJSF01000047">
    <property type="protein sequence ID" value="RNM11695.1"/>
    <property type="molecule type" value="Genomic_DNA"/>
</dbReference>
<dbReference type="InterPro" id="IPR036188">
    <property type="entry name" value="FAD/NAD-bd_sf"/>
</dbReference>
<gene>
    <name evidence="1" type="ORF">EFL26_21275</name>
</gene>
<protein>
    <recommendedName>
        <fullName evidence="3">NAD(P)/FAD-dependent oxidoreductase</fullName>
    </recommendedName>
</protein>
<evidence type="ECO:0000313" key="1">
    <source>
        <dbReference type="EMBL" id="RNM11695.1"/>
    </source>
</evidence>
<dbReference type="Pfam" id="PF13450">
    <property type="entry name" value="NAD_binding_8"/>
    <property type="match status" value="1"/>
</dbReference>
<evidence type="ECO:0008006" key="3">
    <source>
        <dbReference type="Google" id="ProtNLM"/>
    </source>
</evidence>